<evidence type="ECO:0000313" key="3">
    <source>
        <dbReference type="Proteomes" id="UP001283361"/>
    </source>
</evidence>
<evidence type="ECO:0000256" key="1">
    <source>
        <dbReference type="SAM" id="MobiDB-lite"/>
    </source>
</evidence>
<evidence type="ECO:0000313" key="2">
    <source>
        <dbReference type="EMBL" id="KAK3750615.1"/>
    </source>
</evidence>
<comment type="caution">
    <text evidence="2">The sequence shown here is derived from an EMBL/GenBank/DDBJ whole genome shotgun (WGS) entry which is preliminary data.</text>
</comment>
<dbReference type="AlphaFoldDB" id="A0AAE1D1S0"/>
<gene>
    <name evidence="2" type="ORF">RRG08_018384</name>
</gene>
<keyword evidence="3" id="KW-1185">Reference proteome</keyword>
<feature type="compositionally biased region" description="Low complexity" evidence="1">
    <location>
        <begin position="175"/>
        <end position="189"/>
    </location>
</feature>
<proteinExistence type="predicted"/>
<reference evidence="2" key="1">
    <citation type="journal article" date="2023" name="G3 (Bethesda)">
        <title>A reference genome for the long-term kleptoplast-retaining sea slug Elysia crispata morphotype clarki.</title>
        <authorList>
            <person name="Eastman K.E."/>
            <person name="Pendleton A.L."/>
            <person name="Shaikh M.A."/>
            <person name="Suttiyut T."/>
            <person name="Ogas R."/>
            <person name="Tomko P."/>
            <person name="Gavelis G."/>
            <person name="Widhalm J.R."/>
            <person name="Wisecaver J.H."/>
        </authorList>
    </citation>
    <scope>NUCLEOTIDE SEQUENCE</scope>
    <source>
        <strain evidence="2">ECLA1</strain>
    </source>
</reference>
<name>A0AAE1D1S0_9GAST</name>
<accession>A0AAE1D1S0</accession>
<dbReference type="Proteomes" id="UP001283361">
    <property type="component" value="Unassembled WGS sequence"/>
</dbReference>
<sequence length="189" mass="20885">MAEKLTRGKDTETMRERKIRRKIRGRGQKSFRFGEDLIKSESEDWSVSTHPCIDLTWTVSTHPIVLSQVLGQADQCVHYLLLLSFRPGKGKGGSSSNPPTLQPINIPTLQSYNAPIYQYAPTLQHSNPPICSNLSALQLSNLSTFQPSNPLTLRFSNASTPIVSNPPTLQPSNPPTLQLPTLQPSKPTV</sequence>
<organism evidence="2 3">
    <name type="scientific">Elysia crispata</name>
    <name type="common">lettuce slug</name>
    <dbReference type="NCBI Taxonomy" id="231223"/>
    <lineage>
        <taxon>Eukaryota</taxon>
        <taxon>Metazoa</taxon>
        <taxon>Spiralia</taxon>
        <taxon>Lophotrochozoa</taxon>
        <taxon>Mollusca</taxon>
        <taxon>Gastropoda</taxon>
        <taxon>Heterobranchia</taxon>
        <taxon>Euthyneura</taxon>
        <taxon>Panpulmonata</taxon>
        <taxon>Sacoglossa</taxon>
        <taxon>Placobranchoidea</taxon>
        <taxon>Plakobranchidae</taxon>
        <taxon>Elysia</taxon>
    </lineage>
</organism>
<protein>
    <submittedName>
        <fullName evidence="2">Uncharacterized protein</fullName>
    </submittedName>
</protein>
<feature type="region of interest" description="Disordered" evidence="1">
    <location>
        <begin position="158"/>
        <end position="189"/>
    </location>
</feature>
<dbReference type="EMBL" id="JAWDGP010005863">
    <property type="protein sequence ID" value="KAK3750615.1"/>
    <property type="molecule type" value="Genomic_DNA"/>
</dbReference>